<feature type="transmembrane region" description="Helical" evidence="9">
    <location>
        <begin position="295"/>
        <end position="316"/>
    </location>
</feature>
<organism evidence="12 13">
    <name type="scientific">Mageeibacillus indolicus</name>
    <dbReference type="NCBI Taxonomy" id="884684"/>
    <lineage>
        <taxon>Bacteria</taxon>
        <taxon>Bacillati</taxon>
        <taxon>Bacillota</taxon>
        <taxon>Clostridia</taxon>
        <taxon>Eubacteriales</taxon>
        <taxon>Oscillospiraceae</taxon>
        <taxon>Mageeibacillus</taxon>
    </lineage>
</organism>
<protein>
    <recommendedName>
        <fullName evidence="9">Protein translocase subunit SecD</fullName>
    </recommendedName>
</protein>
<sequence>MALIIALLTVISYTGISVPEPGGTKIRLAGASEIRFGIDIRGGVEAVYAPKNFKGKPTEDQLQAINKIMETRLDNLNILDRDIIIDRQNGYVIVRFPWKSKEAVFDPAKAMKELGETAHLTFKDESGKVVLEGSDVKKASHEVNTQNGENVVSLELTPEGAKKFAVATKENLGKNLSINMDEKMLSNPRVNSVISEGRAMISPMESPKAAVDLAGKINAGSLPFDIEAISSSSISPSLGNNALSVMLRAGIVAFIILSIFLLLYYRLPGFVAIIALLAQIVGIMLGISIPQQTLTLQGIAGIILSIGMGVDANIIISERIKEELRGGATLLTAIASGFDRAFSSILDGNVTVAISAVCLMVFGTGSMLSFGYSLLLGVILNLICGATASHLMVSSLAAFKQLRNTWLYGDYSAKQKARKEGGAL</sequence>
<dbReference type="Pfam" id="PF22599">
    <property type="entry name" value="SecDF_P1_head"/>
    <property type="match status" value="1"/>
</dbReference>
<comment type="caution">
    <text evidence="12">The sequence shown here is derived from an EMBL/GenBank/DDBJ whole genome shotgun (WGS) entry which is preliminary data.</text>
</comment>
<dbReference type="InterPro" id="IPR048634">
    <property type="entry name" value="SecD_SecF_C"/>
</dbReference>
<evidence type="ECO:0000259" key="10">
    <source>
        <dbReference type="Pfam" id="PF02355"/>
    </source>
</evidence>
<evidence type="ECO:0000256" key="8">
    <source>
        <dbReference type="ARBA" id="ARBA00023136"/>
    </source>
</evidence>
<keyword evidence="5 9" id="KW-0653">Protein transport</keyword>
<feature type="domain" description="Protein export membrane protein SecD/SecF C-terminal" evidence="10">
    <location>
        <begin position="225"/>
        <end position="383"/>
    </location>
</feature>
<dbReference type="NCBIfam" id="TIGR00916">
    <property type="entry name" value="2A0604s01"/>
    <property type="match status" value="1"/>
</dbReference>
<feature type="transmembrane region" description="Helical" evidence="9">
    <location>
        <begin position="350"/>
        <end position="372"/>
    </location>
</feature>
<keyword evidence="7 9" id="KW-0811">Translocation</keyword>
<gene>
    <name evidence="9" type="primary">secD</name>
    <name evidence="12" type="ORF">B7R76_02460</name>
</gene>
<dbReference type="Proteomes" id="UP000236394">
    <property type="component" value="Unassembled WGS sequence"/>
</dbReference>
<evidence type="ECO:0000256" key="3">
    <source>
        <dbReference type="ARBA" id="ARBA00022475"/>
    </source>
</evidence>
<name>A0A2J8B5H0_9FIRM</name>
<keyword evidence="3 9" id="KW-1003">Cell membrane</keyword>
<evidence type="ECO:0000259" key="11">
    <source>
        <dbReference type="Pfam" id="PF22599"/>
    </source>
</evidence>
<dbReference type="Gene3D" id="1.20.1640.10">
    <property type="entry name" value="Multidrug efflux transporter AcrB transmembrane domain"/>
    <property type="match status" value="1"/>
</dbReference>
<dbReference type="PANTHER" id="PTHR30081">
    <property type="entry name" value="PROTEIN-EXPORT MEMBRANE PROTEIN SEC"/>
    <property type="match status" value="1"/>
</dbReference>
<feature type="domain" description="SecDF P1 head subdomain" evidence="11">
    <location>
        <begin position="128"/>
        <end position="223"/>
    </location>
</feature>
<dbReference type="InterPro" id="IPR054384">
    <property type="entry name" value="SecDF_P1_head"/>
</dbReference>
<keyword evidence="6 9" id="KW-1133">Transmembrane helix</keyword>
<keyword evidence="8 9" id="KW-0472">Membrane</keyword>
<evidence type="ECO:0000256" key="5">
    <source>
        <dbReference type="ARBA" id="ARBA00022927"/>
    </source>
</evidence>
<dbReference type="GO" id="GO:0006605">
    <property type="term" value="P:protein targeting"/>
    <property type="evidence" value="ECO:0007669"/>
    <property type="project" value="UniProtKB-UniRule"/>
</dbReference>
<comment type="subunit">
    <text evidence="9">Forms a complex with SecF. Part of the essential Sec protein translocation apparatus which comprises SecA, SecYEG and auxiliary proteins SecDF. Other proteins may also be involved.</text>
</comment>
<comment type="similarity">
    <text evidence="9">Belongs to the SecD/SecF family. SecD subfamily.</text>
</comment>
<dbReference type="Pfam" id="PF02355">
    <property type="entry name" value="SecD_SecF_C"/>
    <property type="match status" value="1"/>
</dbReference>
<dbReference type="SUPFAM" id="SSF82866">
    <property type="entry name" value="Multidrug efflux transporter AcrB transmembrane domain"/>
    <property type="match status" value="1"/>
</dbReference>
<comment type="subcellular location">
    <subcellularLocation>
        <location evidence="1 9">Cell membrane</location>
        <topology evidence="1 9">Multi-pass membrane protein</topology>
    </subcellularLocation>
</comment>
<dbReference type="OMA" id="QTKSLYF"/>
<comment type="caution">
    <text evidence="9">Lacks conserved residue(s) required for the propagation of feature annotation.</text>
</comment>
<dbReference type="GO" id="GO:0005886">
    <property type="term" value="C:plasma membrane"/>
    <property type="evidence" value="ECO:0007669"/>
    <property type="project" value="UniProtKB-SubCell"/>
</dbReference>
<dbReference type="InterPro" id="IPR022813">
    <property type="entry name" value="SecD/SecF_arch_bac"/>
</dbReference>
<dbReference type="GO" id="GO:0015450">
    <property type="term" value="F:protein-transporting ATPase activity"/>
    <property type="evidence" value="ECO:0007669"/>
    <property type="project" value="InterPro"/>
</dbReference>
<evidence type="ECO:0000313" key="13">
    <source>
        <dbReference type="Proteomes" id="UP000236394"/>
    </source>
</evidence>
<dbReference type="HAMAP" id="MF_01463_B">
    <property type="entry name" value="SecD_B"/>
    <property type="match status" value="1"/>
</dbReference>
<evidence type="ECO:0000256" key="2">
    <source>
        <dbReference type="ARBA" id="ARBA00022448"/>
    </source>
</evidence>
<evidence type="ECO:0000256" key="4">
    <source>
        <dbReference type="ARBA" id="ARBA00022692"/>
    </source>
</evidence>
<feature type="transmembrane region" description="Helical" evidence="9">
    <location>
        <begin position="378"/>
        <end position="399"/>
    </location>
</feature>
<keyword evidence="2 9" id="KW-0813">Transport</keyword>
<comment type="function">
    <text evidence="9">Part of the Sec protein translocase complex. Interacts with the SecYEG preprotein conducting channel. SecDF uses the proton motive force (PMF) to complete protein translocation after the ATP-dependent function of SecA.</text>
</comment>
<feature type="transmembrane region" description="Helical" evidence="9">
    <location>
        <begin position="270"/>
        <end position="289"/>
    </location>
</feature>
<dbReference type="GO" id="GO:0043952">
    <property type="term" value="P:protein transport by the Sec complex"/>
    <property type="evidence" value="ECO:0007669"/>
    <property type="project" value="UniProtKB-UniRule"/>
</dbReference>
<feature type="transmembrane region" description="Helical" evidence="9">
    <location>
        <begin position="242"/>
        <end position="263"/>
    </location>
</feature>
<dbReference type="Gene3D" id="3.30.1360.200">
    <property type="match status" value="1"/>
</dbReference>
<dbReference type="InterPro" id="IPR055344">
    <property type="entry name" value="SecD_SecF_C_bact"/>
</dbReference>
<dbReference type="GO" id="GO:0065002">
    <property type="term" value="P:intracellular protein transmembrane transport"/>
    <property type="evidence" value="ECO:0007669"/>
    <property type="project" value="UniProtKB-UniRule"/>
</dbReference>
<evidence type="ECO:0000313" key="12">
    <source>
        <dbReference type="EMBL" id="PNH20030.1"/>
    </source>
</evidence>
<evidence type="ECO:0000256" key="9">
    <source>
        <dbReference type="HAMAP-Rule" id="MF_01463"/>
    </source>
</evidence>
<evidence type="ECO:0000256" key="1">
    <source>
        <dbReference type="ARBA" id="ARBA00004651"/>
    </source>
</evidence>
<dbReference type="EMBL" id="NBZD01000001">
    <property type="protein sequence ID" value="PNH20030.1"/>
    <property type="molecule type" value="Genomic_DNA"/>
</dbReference>
<evidence type="ECO:0000256" key="7">
    <source>
        <dbReference type="ARBA" id="ARBA00023010"/>
    </source>
</evidence>
<keyword evidence="4 9" id="KW-0812">Transmembrane</keyword>
<dbReference type="PANTHER" id="PTHR30081:SF1">
    <property type="entry name" value="PROTEIN TRANSLOCASE SUBUNIT SECD"/>
    <property type="match status" value="1"/>
</dbReference>
<evidence type="ECO:0000256" key="6">
    <source>
        <dbReference type="ARBA" id="ARBA00022989"/>
    </source>
</evidence>
<dbReference type="InterPro" id="IPR005791">
    <property type="entry name" value="SecD"/>
</dbReference>
<reference evidence="13" key="1">
    <citation type="submission" date="2017-04" db="EMBL/GenBank/DDBJ databases">
        <authorList>
            <person name="Bumgarner R.E."/>
            <person name="Fredricks D.N."/>
            <person name="Srinivasan S."/>
        </authorList>
    </citation>
    <scope>NUCLEOTIDE SEQUENCE [LARGE SCALE GENOMIC DNA]</scope>
    <source>
        <strain evidence="13">KA00405</strain>
    </source>
</reference>
<proteinExistence type="inferred from homology"/>
<dbReference type="NCBIfam" id="TIGR01129">
    <property type="entry name" value="secD"/>
    <property type="match status" value="1"/>
</dbReference>
<dbReference type="AlphaFoldDB" id="A0A2J8B5H0"/>
<accession>A0A2J8B5H0</accession>